<dbReference type="Proteomes" id="UP000789901">
    <property type="component" value="Unassembled WGS sequence"/>
</dbReference>
<evidence type="ECO:0000256" key="2">
    <source>
        <dbReference type="SAM" id="MobiDB-lite"/>
    </source>
</evidence>
<keyword evidence="4" id="KW-1185">Reference proteome</keyword>
<gene>
    <name evidence="3" type="ORF">GMARGA_LOCUS9178</name>
</gene>
<evidence type="ECO:0000313" key="3">
    <source>
        <dbReference type="EMBL" id="CAG8647516.1"/>
    </source>
</evidence>
<feature type="region of interest" description="Disordered" evidence="2">
    <location>
        <begin position="158"/>
        <end position="187"/>
    </location>
</feature>
<dbReference type="EMBL" id="CAJVQB010004862">
    <property type="protein sequence ID" value="CAG8647516.1"/>
    <property type="molecule type" value="Genomic_DNA"/>
</dbReference>
<feature type="coiled-coil region" evidence="1">
    <location>
        <begin position="18"/>
        <end position="47"/>
    </location>
</feature>
<feature type="compositionally biased region" description="Basic and acidic residues" evidence="2">
    <location>
        <begin position="161"/>
        <end position="172"/>
    </location>
</feature>
<accession>A0ABN7URK9</accession>
<sequence>MPNKNKQIKSDVTESTSLDELEQHISLEEHKLEIEERKERLRKTKLLNYEKACQLEVLKKIRSMSYMATQQEQAIQREQRTKKAKKVYSKTIDLVSGYQEQNLENKLIIDEMQTTTIVRKNNESSIEDPILKAKAKTDKSKTTTNVRTNEKTCMEIEIEESEKKDPDHKKQQQELLESSMFDIEDPSSENTYLTSEMLIDKPGLSTVRNNNRDTKQINKGKVVQPISYSKAVKGTTKNRYTFISSD</sequence>
<proteinExistence type="predicted"/>
<protein>
    <submittedName>
        <fullName evidence="3">26850_t:CDS:1</fullName>
    </submittedName>
</protein>
<evidence type="ECO:0000256" key="1">
    <source>
        <dbReference type="SAM" id="Coils"/>
    </source>
</evidence>
<comment type="caution">
    <text evidence="3">The sequence shown here is derived from an EMBL/GenBank/DDBJ whole genome shotgun (WGS) entry which is preliminary data.</text>
</comment>
<keyword evidence="1" id="KW-0175">Coiled coil</keyword>
<evidence type="ECO:0000313" key="4">
    <source>
        <dbReference type="Proteomes" id="UP000789901"/>
    </source>
</evidence>
<name>A0ABN7URK9_GIGMA</name>
<organism evidence="3 4">
    <name type="scientific">Gigaspora margarita</name>
    <dbReference type="NCBI Taxonomy" id="4874"/>
    <lineage>
        <taxon>Eukaryota</taxon>
        <taxon>Fungi</taxon>
        <taxon>Fungi incertae sedis</taxon>
        <taxon>Mucoromycota</taxon>
        <taxon>Glomeromycotina</taxon>
        <taxon>Glomeromycetes</taxon>
        <taxon>Diversisporales</taxon>
        <taxon>Gigasporaceae</taxon>
        <taxon>Gigaspora</taxon>
    </lineage>
</organism>
<reference evidence="3 4" key="1">
    <citation type="submission" date="2021-06" db="EMBL/GenBank/DDBJ databases">
        <authorList>
            <person name="Kallberg Y."/>
            <person name="Tangrot J."/>
            <person name="Rosling A."/>
        </authorList>
    </citation>
    <scope>NUCLEOTIDE SEQUENCE [LARGE SCALE GENOMIC DNA]</scope>
    <source>
        <strain evidence="3 4">120-4 pot B 10/14</strain>
    </source>
</reference>